<evidence type="ECO:0000313" key="5">
    <source>
        <dbReference type="Proteomes" id="UP000007266"/>
    </source>
</evidence>
<sequence>MPPVRRQPRYQQLTPFERGRIVGLREGGMSVREIAARVNRGVATVLRCIRAWEEEGRDHRARGSGRPRGTTAGQDRYLHFLAFRDRHVSTRRIGDQWYAAEGRPVTMATVYRRIRSFGLHSYRPHLVRRVRGERRNVAFSVERPVARTVGVMIWGAIAYGSRSPLVFIEGSMTAQRYVQEVLEPVAVPYVQTIENASFQQDNATPHSARFTLRYLEEVQVQVLPWPPRSPDLSPIEHIRDSIGRRVTNLPQPPQTLADLRREILTA</sequence>
<dbReference type="InterPro" id="IPR036397">
    <property type="entry name" value="RNaseH_sf"/>
</dbReference>
<dbReference type="eggNOG" id="ENOG502RZ9M">
    <property type="taxonomic scope" value="Eukaryota"/>
</dbReference>
<dbReference type="Pfam" id="PF13358">
    <property type="entry name" value="DDE_3"/>
    <property type="match status" value="1"/>
</dbReference>
<dbReference type="InterPro" id="IPR052338">
    <property type="entry name" value="Transposase_5"/>
</dbReference>
<dbReference type="Gene3D" id="3.30.420.10">
    <property type="entry name" value="Ribonuclease H-like superfamily/Ribonuclease H"/>
    <property type="match status" value="1"/>
</dbReference>
<dbReference type="AlphaFoldDB" id="D6X3K4"/>
<dbReference type="PhylomeDB" id="D6X3K4"/>
<dbReference type="InterPro" id="IPR025246">
    <property type="entry name" value="IS30-like_HTH"/>
</dbReference>
<evidence type="ECO:0000259" key="3">
    <source>
        <dbReference type="Pfam" id="PF13936"/>
    </source>
</evidence>
<dbReference type="Gene3D" id="1.10.10.60">
    <property type="entry name" value="Homeodomain-like"/>
    <property type="match status" value="1"/>
</dbReference>
<dbReference type="OMA" id="WFDEHES"/>
<comment type="subcellular location">
    <subcellularLocation>
        <location evidence="1">Nucleus</location>
    </subcellularLocation>
</comment>
<dbReference type="STRING" id="7070.D6X3K4"/>
<evidence type="ECO:0000259" key="2">
    <source>
        <dbReference type="Pfam" id="PF13358"/>
    </source>
</evidence>
<organism evidence="4 5">
    <name type="scientific">Tribolium castaneum</name>
    <name type="common">Red flour beetle</name>
    <dbReference type="NCBI Taxonomy" id="7070"/>
    <lineage>
        <taxon>Eukaryota</taxon>
        <taxon>Metazoa</taxon>
        <taxon>Ecdysozoa</taxon>
        <taxon>Arthropoda</taxon>
        <taxon>Hexapoda</taxon>
        <taxon>Insecta</taxon>
        <taxon>Pterygota</taxon>
        <taxon>Neoptera</taxon>
        <taxon>Endopterygota</taxon>
        <taxon>Coleoptera</taxon>
        <taxon>Polyphaga</taxon>
        <taxon>Cucujiformia</taxon>
        <taxon>Tenebrionidae</taxon>
        <taxon>Tenebrionidae incertae sedis</taxon>
        <taxon>Tribolium</taxon>
    </lineage>
</organism>
<reference evidence="4 5" key="2">
    <citation type="journal article" date="2010" name="Nucleic Acids Res.">
        <title>BeetleBase in 2010: revisions to provide comprehensive genomic information for Tribolium castaneum.</title>
        <authorList>
            <person name="Kim H.S."/>
            <person name="Murphy T."/>
            <person name="Xia J."/>
            <person name="Caragea D."/>
            <person name="Park Y."/>
            <person name="Beeman R.W."/>
            <person name="Lorenzen M.D."/>
            <person name="Butcher S."/>
            <person name="Manak J.R."/>
            <person name="Brown S.J."/>
        </authorList>
    </citation>
    <scope>GENOME REANNOTATION</scope>
    <source>
        <strain evidence="4 5">Georgia GA2</strain>
    </source>
</reference>
<reference evidence="4 5" key="1">
    <citation type="journal article" date="2008" name="Nature">
        <title>The genome of the model beetle and pest Tribolium castaneum.</title>
        <authorList>
            <consortium name="Tribolium Genome Sequencing Consortium"/>
            <person name="Richards S."/>
            <person name="Gibbs R.A."/>
            <person name="Weinstock G.M."/>
            <person name="Brown S.J."/>
            <person name="Denell R."/>
            <person name="Beeman R.W."/>
            <person name="Gibbs R."/>
            <person name="Beeman R.W."/>
            <person name="Brown S.J."/>
            <person name="Bucher G."/>
            <person name="Friedrich M."/>
            <person name="Grimmelikhuijzen C.J."/>
            <person name="Klingler M."/>
            <person name="Lorenzen M."/>
            <person name="Richards S."/>
            <person name="Roth S."/>
            <person name="Schroder R."/>
            <person name="Tautz D."/>
            <person name="Zdobnov E.M."/>
            <person name="Muzny D."/>
            <person name="Gibbs R.A."/>
            <person name="Weinstock G.M."/>
            <person name="Attaway T."/>
            <person name="Bell S."/>
            <person name="Buhay C.J."/>
            <person name="Chandrabose M.N."/>
            <person name="Chavez D."/>
            <person name="Clerk-Blankenburg K.P."/>
            <person name="Cree A."/>
            <person name="Dao M."/>
            <person name="Davis C."/>
            <person name="Chacko J."/>
            <person name="Dinh H."/>
            <person name="Dugan-Rocha S."/>
            <person name="Fowler G."/>
            <person name="Garner T.T."/>
            <person name="Garnes J."/>
            <person name="Gnirke A."/>
            <person name="Hawes A."/>
            <person name="Hernandez J."/>
            <person name="Hines S."/>
            <person name="Holder M."/>
            <person name="Hume J."/>
            <person name="Jhangiani S.N."/>
            <person name="Joshi V."/>
            <person name="Khan Z.M."/>
            <person name="Jackson L."/>
            <person name="Kovar C."/>
            <person name="Kowis A."/>
            <person name="Lee S."/>
            <person name="Lewis L.R."/>
            <person name="Margolis J."/>
            <person name="Morgan M."/>
            <person name="Nazareth L.V."/>
            <person name="Nguyen N."/>
            <person name="Okwuonu G."/>
            <person name="Parker D."/>
            <person name="Richards S."/>
            <person name="Ruiz S.J."/>
            <person name="Santibanez J."/>
            <person name="Savard J."/>
            <person name="Scherer S.E."/>
            <person name="Schneider B."/>
            <person name="Sodergren E."/>
            <person name="Tautz D."/>
            <person name="Vattahil S."/>
            <person name="Villasana D."/>
            <person name="White C.S."/>
            <person name="Wright R."/>
            <person name="Park Y."/>
            <person name="Beeman R.W."/>
            <person name="Lord J."/>
            <person name="Oppert B."/>
            <person name="Lorenzen M."/>
            <person name="Brown S."/>
            <person name="Wang L."/>
            <person name="Savard J."/>
            <person name="Tautz D."/>
            <person name="Richards S."/>
            <person name="Weinstock G."/>
            <person name="Gibbs R.A."/>
            <person name="Liu Y."/>
            <person name="Worley K."/>
            <person name="Weinstock G."/>
            <person name="Elsik C.G."/>
            <person name="Reese J.T."/>
            <person name="Elhaik E."/>
            <person name="Landan G."/>
            <person name="Graur D."/>
            <person name="Arensburger P."/>
            <person name="Atkinson P."/>
            <person name="Beeman R.W."/>
            <person name="Beidler J."/>
            <person name="Brown S.J."/>
            <person name="Demuth J.P."/>
            <person name="Drury D.W."/>
            <person name="Du Y.Z."/>
            <person name="Fujiwara H."/>
            <person name="Lorenzen M."/>
            <person name="Maselli V."/>
            <person name="Osanai M."/>
            <person name="Park Y."/>
            <person name="Robertson H.M."/>
            <person name="Tu Z."/>
            <person name="Wang J.J."/>
            <person name="Wang S."/>
            <person name="Richards S."/>
            <person name="Song H."/>
            <person name="Zhang L."/>
            <person name="Sodergren E."/>
            <person name="Werner D."/>
            <person name="Stanke M."/>
            <person name="Morgenstern B."/>
            <person name="Solovyev V."/>
            <person name="Kosarev P."/>
            <person name="Brown G."/>
            <person name="Chen H.C."/>
            <person name="Ermolaeva O."/>
            <person name="Hlavina W."/>
            <person name="Kapustin Y."/>
            <person name="Kiryutin B."/>
            <person name="Kitts P."/>
            <person name="Maglott D."/>
            <person name="Pruitt K."/>
            <person name="Sapojnikov V."/>
            <person name="Souvorov A."/>
            <person name="Mackey A.J."/>
            <person name="Waterhouse R.M."/>
            <person name="Wyder S."/>
            <person name="Zdobnov E.M."/>
            <person name="Zdobnov E.M."/>
            <person name="Wyder S."/>
            <person name="Kriventseva E.V."/>
            <person name="Kadowaki T."/>
            <person name="Bork P."/>
            <person name="Aranda M."/>
            <person name="Bao R."/>
            <person name="Beermann A."/>
            <person name="Berns N."/>
            <person name="Bolognesi R."/>
            <person name="Bonneton F."/>
            <person name="Bopp D."/>
            <person name="Brown S.J."/>
            <person name="Bucher G."/>
            <person name="Butts T."/>
            <person name="Chaumot A."/>
            <person name="Denell R.E."/>
            <person name="Ferrier D.E."/>
            <person name="Friedrich M."/>
            <person name="Gordon C.M."/>
            <person name="Jindra M."/>
            <person name="Klingler M."/>
            <person name="Lan Q."/>
            <person name="Lattorff H.M."/>
            <person name="Laudet V."/>
            <person name="von Levetsow C."/>
            <person name="Liu Z."/>
            <person name="Lutz R."/>
            <person name="Lynch J.A."/>
            <person name="da Fonseca R.N."/>
            <person name="Posnien N."/>
            <person name="Reuter R."/>
            <person name="Roth S."/>
            <person name="Savard J."/>
            <person name="Schinko J.B."/>
            <person name="Schmitt C."/>
            <person name="Schoppmeier M."/>
            <person name="Schroder R."/>
            <person name="Shippy T.D."/>
            <person name="Simonnet F."/>
            <person name="Marques-Souza H."/>
            <person name="Tautz D."/>
            <person name="Tomoyasu Y."/>
            <person name="Trauner J."/>
            <person name="Van der Zee M."/>
            <person name="Vervoort M."/>
            <person name="Wittkopp N."/>
            <person name="Wimmer E.A."/>
            <person name="Yang X."/>
            <person name="Jones A.K."/>
            <person name="Sattelle D.B."/>
            <person name="Ebert P.R."/>
            <person name="Nelson D."/>
            <person name="Scott J.G."/>
            <person name="Beeman R.W."/>
            <person name="Muthukrishnan S."/>
            <person name="Kramer K.J."/>
            <person name="Arakane Y."/>
            <person name="Beeman R.W."/>
            <person name="Zhu Q."/>
            <person name="Hogenkamp D."/>
            <person name="Dixit R."/>
            <person name="Oppert B."/>
            <person name="Jiang H."/>
            <person name="Zou Z."/>
            <person name="Marshall J."/>
            <person name="Elpidina E."/>
            <person name="Vinokurov K."/>
            <person name="Oppert C."/>
            <person name="Zou Z."/>
            <person name="Evans J."/>
            <person name="Lu Z."/>
            <person name="Zhao P."/>
            <person name="Sumathipala N."/>
            <person name="Altincicek B."/>
            <person name="Vilcinskas A."/>
            <person name="Williams M."/>
            <person name="Hultmark D."/>
            <person name="Hetru C."/>
            <person name="Jiang H."/>
            <person name="Grimmelikhuijzen C.J."/>
            <person name="Hauser F."/>
            <person name="Cazzamali G."/>
            <person name="Williamson M."/>
            <person name="Park Y."/>
            <person name="Li B."/>
            <person name="Tanaka Y."/>
            <person name="Predel R."/>
            <person name="Neupert S."/>
            <person name="Schachtner J."/>
            <person name="Verleyen P."/>
            <person name="Raible F."/>
            <person name="Bork P."/>
            <person name="Friedrich M."/>
            <person name="Walden K.K."/>
            <person name="Robertson H.M."/>
            <person name="Angeli S."/>
            <person name="Foret S."/>
            <person name="Bucher G."/>
            <person name="Schuetz S."/>
            <person name="Maleszka R."/>
            <person name="Wimmer E.A."/>
            <person name="Beeman R.W."/>
            <person name="Lorenzen M."/>
            <person name="Tomoyasu Y."/>
            <person name="Miller S.C."/>
            <person name="Grossmann D."/>
            <person name="Bucher G."/>
        </authorList>
    </citation>
    <scope>NUCLEOTIDE SEQUENCE [LARGE SCALE GENOMIC DNA]</scope>
    <source>
        <strain evidence="4 5">Georgia GA2</strain>
    </source>
</reference>
<accession>D6X3K4</accession>
<dbReference type="EMBL" id="KQ971375">
    <property type="protein sequence ID" value="EEZ97640.1"/>
    <property type="molecule type" value="Genomic_DNA"/>
</dbReference>
<dbReference type="GO" id="GO:0005634">
    <property type="term" value="C:nucleus"/>
    <property type="evidence" value="ECO:0007669"/>
    <property type="project" value="UniProtKB-SubCell"/>
</dbReference>
<dbReference type="Pfam" id="PF13936">
    <property type="entry name" value="HTH_38"/>
    <property type="match status" value="1"/>
</dbReference>
<feature type="domain" description="Tc1-like transposase DDE" evidence="2">
    <location>
        <begin position="147"/>
        <end position="248"/>
    </location>
</feature>
<dbReference type="PANTHER" id="PTHR23022:SF135">
    <property type="entry name" value="SI:DKEY-77F5.3"/>
    <property type="match status" value="1"/>
</dbReference>
<dbReference type="InterPro" id="IPR038717">
    <property type="entry name" value="Tc1-like_DDE_dom"/>
</dbReference>
<protein>
    <submittedName>
        <fullName evidence="4">Uncharacterized protein</fullName>
    </submittedName>
</protein>
<proteinExistence type="predicted"/>
<evidence type="ECO:0000313" key="4">
    <source>
        <dbReference type="EMBL" id="EEZ97640.1"/>
    </source>
</evidence>
<dbReference type="PANTHER" id="PTHR23022">
    <property type="entry name" value="TRANSPOSABLE ELEMENT-RELATED"/>
    <property type="match status" value="1"/>
</dbReference>
<dbReference type="InterPro" id="IPR009057">
    <property type="entry name" value="Homeodomain-like_sf"/>
</dbReference>
<name>D6X3K4_TRICA</name>
<dbReference type="Proteomes" id="UP000007266">
    <property type="component" value="Linkage group 10"/>
</dbReference>
<dbReference type="GO" id="GO:0003676">
    <property type="term" value="F:nucleic acid binding"/>
    <property type="evidence" value="ECO:0007669"/>
    <property type="project" value="InterPro"/>
</dbReference>
<dbReference type="SUPFAM" id="SSF46689">
    <property type="entry name" value="Homeodomain-like"/>
    <property type="match status" value="1"/>
</dbReference>
<evidence type="ECO:0000256" key="1">
    <source>
        <dbReference type="ARBA" id="ARBA00004123"/>
    </source>
</evidence>
<feature type="domain" description="Transposase IS30-like HTH" evidence="3">
    <location>
        <begin position="9"/>
        <end position="50"/>
    </location>
</feature>
<keyword evidence="5" id="KW-1185">Reference proteome</keyword>
<dbReference type="HOGENOM" id="CLU_033666_0_6_1"/>
<gene>
    <name evidence="4" type="primary">AUGUSTUS-3.0.2_16088</name>
    <name evidence="4" type="ORF">TcasGA2_TC016088</name>
</gene>